<keyword evidence="2" id="KW-1185">Reference proteome</keyword>
<accession>A0ACC1HR62</accession>
<reference evidence="1" key="1">
    <citation type="submission" date="2022-06" db="EMBL/GenBank/DDBJ databases">
        <title>Phylogenomic reconstructions and comparative analyses of Kickxellomycotina fungi.</title>
        <authorList>
            <person name="Reynolds N.K."/>
            <person name="Stajich J.E."/>
            <person name="Barry K."/>
            <person name="Grigoriev I.V."/>
            <person name="Crous P."/>
            <person name="Smith M.E."/>
        </authorList>
    </citation>
    <scope>NUCLEOTIDE SEQUENCE</scope>
    <source>
        <strain evidence="1">RSA 2271</strain>
    </source>
</reference>
<evidence type="ECO:0000313" key="2">
    <source>
        <dbReference type="Proteomes" id="UP001145114"/>
    </source>
</evidence>
<feature type="non-terminal residue" evidence="1">
    <location>
        <position position="186"/>
    </location>
</feature>
<comment type="caution">
    <text evidence="1">The sequence shown here is derived from an EMBL/GenBank/DDBJ whole genome shotgun (WGS) entry which is preliminary data.</text>
</comment>
<organism evidence="1 2">
    <name type="scientific">Spiromyces aspiralis</name>
    <dbReference type="NCBI Taxonomy" id="68401"/>
    <lineage>
        <taxon>Eukaryota</taxon>
        <taxon>Fungi</taxon>
        <taxon>Fungi incertae sedis</taxon>
        <taxon>Zoopagomycota</taxon>
        <taxon>Kickxellomycotina</taxon>
        <taxon>Kickxellomycetes</taxon>
        <taxon>Kickxellales</taxon>
        <taxon>Kickxellaceae</taxon>
        <taxon>Spiromyces</taxon>
    </lineage>
</organism>
<evidence type="ECO:0000313" key="1">
    <source>
        <dbReference type="EMBL" id="KAJ1678166.1"/>
    </source>
</evidence>
<proteinExistence type="predicted"/>
<dbReference type="EMBL" id="JAMZIH010001470">
    <property type="protein sequence ID" value="KAJ1678166.1"/>
    <property type="molecule type" value="Genomic_DNA"/>
</dbReference>
<dbReference type="Proteomes" id="UP001145114">
    <property type="component" value="Unassembled WGS sequence"/>
</dbReference>
<sequence length="186" mass="19443">MASRRTSTGPFNPSFRPSSSSSETQIAAGSRVEAQGKVGVVRFVGTTEFSPGQWVGIELATPEGKNDGFVQGKRYFHCNPNHGIFVRPSQVRLLTSRPGSTELSTPHGAGQTAQSTPIRVIRAGGEHGMPPPSGQRLPPPSAVAGASDRRRTTMGTRVGGGGTGGMSSLSMRRLSGAEPSSTFPRP</sequence>
<protein>
    <submittedName>
        <fullName evidence="1">Uncharacterized protein</fullName>
    </submittedName>
</protein>
<gene>
    <name evidence="1" type="ORF">EV182_004639</name>
</gene>
<name>A0ACC1HR62_9FUNG</name>